<gene>
    <name evidence="2" type="ORF">BO78DRAFT_442232</name>
</gene>
<feature type="compositionally biased region" description="Low complexity" evidence="1">
    <location>
        <begin position="243"/>
        <end position="257"/>
    </location>
</feature>
<dbReference type="STRING" id="1448318.A0A319EUU3"/>
<feature type="region of interest" description="Disordered" evidence="1">
    <location>
        <begin position="538"/>
        <end position="587"/>
    </location>
</feature>
<dbReference type="EMBL" id="KZ826337">
    <property type="protein sequence ID" value="PYI08024.1"/>
    <property type="molecule type" value="Genomic_DNA"/>
</dbReference>
<name>A0A319EUU3_ASPSB</name>
<feature type="region of interest" description="Disordered" evidence="1">
    <location>
        <begin position="1"/>
        <end position="29"/>
    </location>
</feature>
<feature type="region of interest" description="Disordered" evidence="1">
    <location>
        <begin position="233"/>
        <end position="272"/>
    </location>
</feature>
<feature type="region of interest" description="Disordered" evidence="1">
    <location>
        <begin position="693"/>
        <end position="736"/>
    </location>
</feature>
<feature type="compositionally biased region" description="Low complexity" evidence="1">
    <location>
        <begin position="693"/>
        <end position="703"/>
    </location>
</feature>
<evidence type="ECO:0000313" key="3">
    <source>
        <dbReference type="Proteomes" id="UP000248423"/>
    </source>
</evidence>
<feature type="compositionally biased region" description="Low complexity" evidence="1">
    <location>
        <begin position="726"/>
        <end position="736"/>
    </location>
</feature>
<sequence>MEHLRRSRSSRSIRRSHHSSQSTEPFDPELAKLHATTAASRAMLRSKCSYDALGGPSNMAVPQRKHRSAEPPQKLNNVPVGSVTSSRRSTADNMGTSNVDQSLSAALPSISEFRGLDAGVAALPSSYRRLRKTRSMFSTGQRYSRGSYGISSPESLNNNLAEKVESQDGPHACGTLRRSMSFFRGDSRASDALRHAKSHDAAIELARNHYQQSGNRPCQPRKSSLTVLKLRREHKPFRKTLRTAVSDADAASTPSSAQRTANASSYGKARSLSSSIKKGLKRVLGLSKPPVHLPAERTSSCDQQQTRETHSTAFEMHAGSLTNGVETTDMTRSQGAEGPVTHHEVRRSGSSESLATSRSRVTSWADSTIANTIVTPKAGDRSSLSIIDERESSIPKPEASGDDSFTRWSTPRPDGMIDSQRLYSALMRRIDGNNKQNASEEIILGHVKEHRAIPTPAPSMYTRRSRQTIRLIASDESIQSPGSYTTAYAGTMTPREPSQRVLQRIHGPQHLQEGEVHNTYASGHGDFLIHANKKTLGEDSKGVVMERPQSPDTGFDSPSVYSRTTSGNSPSTTDLKLDSNGPEAEEEPGMATIFASQRTAYSSPKRYFGQGPEGSQRPSADWQQWMHTQMARIEKTENLAPTRCHYREDAQIQDEGTAFAYRTPAHDTGDSRHGLLEDDIWTSCKVTARNNFSRPFSRSSSIRTTVAAPKEQSNTPLPPPPPPVSTSPKIPSSSSGRSFFINQVETRPNSITLSPVHLVSNNRFRAPESPTPRRDPADKSQWQATSRKHGRHPSRQLPGTRDLKAFQGRSARVVRDNKKLTNENLRAESRYRDVTSQDSPLQSTYSPISSKRMVEMFLESRRHQTAAEMSDEAGSEGAFI</sequence>
<dbReference type="VEuPathDB" id="FungiDB:BO78DRAFT_442232"/>
<feature type="compositionally biased region" description="Basic residues" evidence="1">
    <location>
        <begin position="1"/>
        <end position="18"/>
    </location>
</feature>
<reference evidence="2 3" key="1">
    <citation type="submission" date="2018-02" db="EMBL/GenBank/DDBJ databases">
        <title>The genomes of Aspergillus section Nigri reveals drivers in fungal speciation.</title>
        <authorList>
            <consortium name="DOE Joint Genome Institute"/>
            <person name="Vesth T.C."/>
            <person name="Nybo J."/>
            <person name="Theobald S."/>
            <person name="Brandl J."/>
            <person name="Frisvad J.C."/>
            <person name="Nielsen K.F."/>
            <person name="Lyhne E.K."/>
            <person name="Kogle M.E."/>
            <person name="Kuo A."/>
            <person name="Riley R."/>
            <person name="Clum A."/>
            <person name="Nolan M."/>
            <person name="Lipzen A."/>
            <person name="Salamov A."/>
            <person name="Henrissat B."/>
            <person name="Wiebenga A."/>
            <person name="De vries R.P."/>
            <person name="Grigoriev I.V."/>
            <person name="Mortensen U.H."/>
            <person name="Andersen M.R."/>
            <person name="Baker S.E."/>
        </authorList>
    </citation>
    <scope>NUCLEOTIDE SEQUENCE [LARGE SCALE GENOMIC DNA]</scope>
    <source>
        <strain evidence="2 3">CBS 121057</strain>
    </source>
</reference>
<feature type="region of interest" description="Disordered" evidence="1">
    <location>
        <begin position="763"/>
        <end position="800"/>
    </location>
</feature>
<dbReference type="OrthoDB" id="9975114at2759"/>
<feature type="compositionally biased region" description="Polar residues" evidence="1">
    <location>
        <begin position="559"/>
        <end position="574"/>
    </location>
</feature>
<feature type="compositionally biased region" description="Polar residues" evidence="1">
    <location>
        <begin position="258"/>
        <end position="272"/>
    </location>
</feature>
<accession>A0A319EUU3</accession>
<proteinExistence type="predicted"/>
<feature type="compositionally biased region" description="Polar residues" evidence="1">
    <location>
        <begin position="82"/>
        <end position="99"/>
    </location>
</feature>
<evidence type="ECO:0000256" key="1">
    <source>
        <dbReference type="SAM" id="MobiDB-lite"/>
    </source>
</evidence>
<feature type="region of interest" description="Disordered" evidence="1">
    <location>
        <begin position="382"/>
        <end position="413"/>
    </location>
</feature>
<dbReference type="Proteomes" id="UP000248423">
    <property type="component" value="Unassembled WGS sequence"/>
</dbReference>
<feature type="compositionally biased region" description="Polar residues" evidence="1">
    <location>
        <begin position="350"/>
        <end position="359"/>
    </location>
</feature>
<feature type="compositionally biased region" description="Pro residues" evidence="1">
    <location>
        <begin position="716"/>
        <end position="725"/>
    </location>
</feature>
<evidence type="ECO:0000313" key="2">
    <source>
        <dbReference type="EMBL" id="PYI08024.1"/>
    </source>
</evidence>
<organism evidence="2 3">
    <name type="scientific">Aspergillus sclerotiicarbonarius (strain CBS 121057 / IBT 28362)</name>
    <dbReference type="NCBI Taxonomy" id="1448318"/>
    <lineage>
        <taxon>Eukaryota</taxon>
        <taxon>Fungi</taxon>
        <taxon>Dikarya</taxon>
        <taxon>Ascomycota</taxon>
        <taxon>Pezizomycotina</taxon>
        <taxon>Eurotiomycetes</taxon>
        <taxon>Eurotiomycetidae</taxon>
        <taxon>Eurotiales</taxon>
        <taxon>Aspergillaceae</taxon>
        <taxon>Aspergillus</taxon>
        <taxon>Aspergillus subgen. Circumdati</taxon>
    </lineage>
</organism>
<protein>
    <submittedName>
        <fullName evidence="2">Uncharacterized protein</fullName>
    </submittedName>
</protein>
<feature type="compositionally biased region" description="Basic and acidic residues" evidence="1">
    <location>
        <begin position="340"/>
        <end position="349"/>
    </location>
</feature>
<feature type="region of interest" description="Disordered" evidence="1">
    <location>
        <begin position="55"/>
        <end position="99"/>
    </location>
</feature>
<feature type="region of interest" description="Disordered" evidence="1">
    <location>
        <begin position="287"/>
        <end position="309"/>
    </location>
</feature>
<feature type="region of interest" description="Disordered" evidence="1">
    <location>
        <begin position="330"/>
        <end position="359"/>
    </location>
</feature>
<keyword evidence="3" id="KW-1185">Reference proteome</keyword>
<dbReference type="AlphaFoldDB" id="A0A319EUU3"/>